<proteinExistence type="predicted"/>
<organism evidence="1 2">
    <name type="scientific">Salinibacillus aidingensis</name>
    <dbReference type="NCBI Taxonomy" id="237684"/>
    <lineage>
        <taxon>Bacteria</taxon>
        <taxon>Bacillati</taxon>
        <taxon>Bacillota</taxon>
        <taxon>Bacilli</taxon>
        <taxon>Bacillales</taxon>
        <taxon>Bacillaceae</taxon>
        <taxon>Salinibacillus</taxon>
    </lineage>
</organism>
<evidence type="ECO:0000313" key="2">
    <source>
        <dbReference type="Proteomes" id="UP001500880"/>
    </source>
</evidence>
<name>A0ABN1B3M1_9BACI</name>
<accession>A0ABN1B3M1</accession>
<keyword evidence="2" id="KW-1185">Reference proteome</keyword>
<protein>
    <submittedName>
        <fullName evidence="1">Uncharacterized protein</fullName>
    </submittedName>
</protein>
<dbReference type="RefSeq" id="WP_343839174.1">
    <property type="nucleotide sequence ID" value="NZ_BAAADO010000003.1"/>
</dbReference>
<gene>
    <name evidence="1" type="ORF">GCM10008986_14040</name>
</gene>
<dbReference type="EMBL" id="BAAADO010000003">
    <property type="protein sequence ID" value="GAA0489403.1"/>
    <property type="molecule type" value="Genomic_DNA"/>
</dbReference>
<evidence type="ECO:0000313" key="1">
    <source>
        <dbReference type="EMBL" id="GAA0489403.1"/>
    </source>
</evidence>
<reference evidence="1 2" key="1">
    <citation type="journal article" date="2019" name="Int. J. Syst. Evol. Microbiol.">
        <title>The Global Catalogue of Microorganisms (GCM) 10K type strain sequencing project: providing services to taxonomists for standard genome sequencing and annotation.</title>
        <authorList>
            <consortium name="The Broad Institute Genomics Platform"/>
            <consortium name="The Broad Institute Genome Sequencing Center for Infectious Disease"/>
            <person name="Wu L."/>
            <person name="Ma J."/>
        </authorList>
    </citation>
    <scope>NUCLEOTIDE SEQUENCE [LARGE SCALE GENOMIC DNA]</scope>
    <source>
        <strain evidence="1 2">JCM 12389</strain>
    </source>
</reference>
<comment type="caution">
    <text evidence="1">The sequence shown here is derived from an EMBL/GenBank/DDBJ whole genome shotgun (WGS) entry which is preliminary data.</text>
</comment>
<dbReference type="Proteomes" id="UP001500880">
    <property type="component" value="Unassembled WGS sequence"/>
</dbReference>
<sequence length="105" mass="12256">MTQEELEAFKKERYQKFIKPVMEYNQEKLLAKKNTERKKDEKEMESKKTLSFEYGIQKTGDGYKVVKTLGNFKSHEEAQQVMIDLVTGKRTDMEVINQNSGGDGR</sequence>